<dbReference type="GO" id="GO:0006682">
    <property type="term" value="P:galactosylceramide biosynthetic process"/>
    <property type="evidence" value="ECO:0007669"/>
    <property type="project" value="TreeGrafter"/>
</dbReference>
<evidence type="ECO:0000256" key="2">
    <source>
        <dbReference type="ARBA" id="ARBA00022676"/>
    </source>
</evidence>
<name>A0A8C4QFP6_EPTBU</name>
<dbReference type="Proteomes" id="UP000694388">
    <property type="component" value="Unplaced"/>
</dbReference>
<dbReference type="InterPro" id="IPR002213">
    <property type="entry name" value="UDP_glucos_trans"/>
</dbReference>
<keyword evidence="7" id="KW-1185">Reference proteome</keyword>
<dbReference type="Pfam" id="PF00201">
    <property type="entry name" value="UDPGT"/>
    <property type="match status" value="1"/>
</dbReference>
<dbReference type="OMA" id="DPHERHI"/>
<comment type="similarity">
    <text evidence="1 4">Belongs to the UDP-glycosyltransferase family.</text>
</comment>
<dbReference type="FunFam" id="3.40.50.2000:FF:000021">
    <property type="entry name" value="UDP-glucuronosyltransferase"/>
    <property type="match status" value="1"/>
</dbReference>
<evidence type="ECO:0000313" key="6">
    <source>
        <dbReference type="Ensembl" id="ENSEBUP00000014797.1"/>
    </source>
</evidence>
<reference evidence="6" key="2">
    <citation type="submission" date="2025-09" db="UniProtKB">
        <authorList>
            <consortium name="Ensembl"/>
        </authorList>
    </citation>
    <scope>IDENTIFICATION</scope>
</reference>
<dbReference type="PROSITE" id="PS00375">
    <property type="entry name" value="UDPGT"/>
    <property type="match status" value="1"/>
</dbReference>
<dbReference type="InterPro" id="IPR050271">
    <property type="entry name" value="UDP-glycosyltransferase"/>
</dbReference>
<evidence type="ECO:0000313" key="7">
    <source>
        <dbReference type="Proteomes" id="UP000694388"/>
    </source>
</evidence>
<comment type="catalytic activity">
    <reaction evidence="5">
        <text>glucuronate acceptor + UDP-alpha-D-glucuronate = acceptor beta-D-glucuronoside + UDP + H(+)</text>
        <dbReference type="Rhea" id="RHEA:21032"/>
        <dbReference type="ChEBI" id="CHEBI:15378"/>
        <dbReference type="ChEBI" id="CHEBI:58052"/>
        <dbReference type="ChEBI" id="CHEBI:58223"/>
        <dbReference type="ChEBI" id="CHEBI:132367"/>
        <dbReference type="ChEBI" id="CHEBI:132368"/>
        <dbReference type="EC" id="2.4.1.17"/>
    </reaction>
</comment>
<keyword evidence="2 4" id="KW-0328">Glycosyltransferase</keyword>
<evidence type="ECO:0000256" key="5">
    <source>
        <dbReference type="RuleBase" id="RU362059"/>
    </source>
</evidence>
<reference evidence="6" key="1">
    <citation type="submission" date="2025-08" db="UniProtKB">
        <authorList>
            <consortium name="Ensembl"/>
        </authorList>
    </citation>
    <scope>IDENTIFICATION</scope>
</reference>
<sequence length="413" mass="46505">MMGDADLLGRLQHEAFDLILVDPNEICGFVLAHVLGVPHAMFSTGLWFPAEIGAPAPLSYVPEFNSELTDEMGLWQRLKNGAFYIVSRIGTRWLIFPRYDRILAQHNTVPALPMATIIEKSAVFMLCTDLALEFPRPTLPHVVFVGGVLTRPAQLLPQVFSEWAKASGPNGFVLVSFGAGIKHLSNELTNTFAGALAQLPYQVIWRYFGKSPKNLGNNTWLVEWVPQNDLLGHPNARAFISHGGLNGIYEAVYHSVPVVGLPIFGDHYDTMTRVHAKGMGIKLDWRRLTEQKLSHTIITVASDSRYKEKAVQLSRIYRDQEHPVKRAVHWIEYVLRHDGAPHLRPRVYDLSFYTYFFLDLLAIGVFFGLFLGWVVLVFLRWRSLRAPDRLQASSACCIGDGGQTGHAFRQKLD</sequence>
<dbReference type="GeneTree" id="ENSGT00940000156545"/>
<evidence type="ECO:0000256" key="4">
    <source>
        <dbReference type="RuleBase" id="RU003718"/>
    </source>
</evidence>
<dbReference type="InterPro" id="IPR035595">
    <property type="entry name" value="UDP_glycos_trans_CS"/>
</dbReference>
<dbReference type="GO" id="GO:0015020">
    <property type="term" value="F:glucuronosyltransferase activity"/>
    <property type="evidence" value="ECO:0007669"/>
    <property type="project" value="UniProtKB-EC"/>
</dbReference>
<evidence type="ECO:0000256" key="3">
    <source>
        <dbReference type="ARBA" id="ARBA00022679"/>
    </source>
</evidence>
<protein>
    <recommendedName>
        <fullName evidence="5">UDP-glucuronosyltransferase</fullName>
        <ecNumber evidence="5">2.4.1.17</ecNumber>
    </recommendedName>
</protein>
<organism evidence="6 7">
    <name type="scientific">Eptatretus burgeri</name>
    <name type="common">Inshore hagfish</name>
    <dbReference type="NCBI Taxonomy" id="7764"/>
    <lineage>
        <taxon>Eukaryota</taxon>
        <taxon>Metazoa</taxon>
        <taxon>Chordata</taxon>
        <taxon>Craniata</taxon>
        <taxon>Vertebrata</taxon>
        <taxon>Cyclostomata</taxon>
        <taxon>Myxini</taxon>
        <taxon>Myxiniformes</taxon>
        <taxon>Myxinidae</taxon>
        <taxon>Eptatretinae</taxon>
        <taxon>Eptatretus</taxon>
    </lineage>
</organism>
<dbReference type="PANTHER" id="PTHR48043">
    <property type="entry name" value="EG:EG0003.4 PROTEIN-RELATED"/>
    <property type="match status" value="1"/>
</dbReference>
<feature type="transmembrane region" description="Helical" evidence="5">
    <location>
        <begin position="352"/>
        <end position="379"/>
    </location>
</feature>
<proteinExistence type="inferred from homology"/>
<dbReference type="EC" id="2.4.1.17" evidence="5"/>
<keyword evidence="5" id="KW-0472">Membrane</keyword>
<keyword evidence="5" id="KW-1133">Transmembrane helix</keyword>
<keyword evidence="5" id="KW-0812">Transmembrane</keyword>
<dbReference type="GO" id="GO:0005783">
    <property type="term" value="C:endoplasmic reticulum"/>
    <property type="evidence" value="ECO:0007669"/>
    <property type="project" value="TreeGrafter"/>
</dbReference>
<dbReference type="AlphaFoldDB" id="A0A8C4QFP6"/>
<keyword evidence="3 4" id="KW-0808">Transferase</keyword>
<dbReference type="PANTHER" id="PTHR48043:SF54">
    <property type="entry name" value="2-HYDROXYACYLSPHINGOSINE 1-BETA-GALACTOSYLTRANSFERASE"/>
    <property type="match status" value="1"/>
</dbReference>
<dbReference type="GO" id="GO:0003851">
    <property type="term" value="F:N-acylsphingosine galactosyltransferase activity"/>
    <property type="evidence" value="ECO:0007669"/>
    <property type="project" value="TreeGrafter"/>
</dbReference>
<accession>A0A8C4QFP6</accession>
<dbReference type="Ensembl" id="ENSEBUT00000015373.1">
    <property type="protein sequence ID" value="ENSEBUP00000014797.1"/>
    <property type="gene ID" value="ENSEBUG00000009326.1"/>
</dbReference>
<comment type="subcellular location">
    <subcellularLocation>
        <location evidence="5">Membrane</location>
        <topology evidence="5">Single-pass membrane protein</topology>
    </subcellularLocation>
</comment>
<dbReference type="CDD" id="cd03784">
    <property type="entry name" value="GT1_Gtf-like"/>
    <property type="match status" value="1"/>
</dbReference>
<evidence type="ECO:0000256" key="1">
    <source>
        <dbReference type="ARBA" id="ARBA00009995"/>
    </source>
</evidence>
<dbReference type="Gene3D" id="3.40.50.2000">
    <property type="entry name" value="Glycogen Phosphorylase B"/>
    <property type="match status" value="2"/>
</dbReference>
<dbReference type="SUPFAM" id="SSF53756">
    <property type="entry name" value="UDP-Glycosyltransferase/glycogen phosphorylase"/>
    <property type="match status" value="1"/>
</dbReference>
<dbReference type="GO" id="GO:0016020">
    <property type="term" value="C:membrane"/>
    <property type="evidence" value="ECO:0007669"/>
    <property type="project" value="UniProtKB-SubCell"/>
</dbReference>